<gene>
    <name evidence="5" type="ORF">L6773_13390</name>
</gene>
<evidence type="ECO:0000256" key="2">
    <source>
        <dbReference type="ARBA" id="ARBA00023136"/>
    </source>
</evidence>
<comment type="subcellular location">
    <subcellularLocation>
        <location evidence="1">Cell outer membrane</location>
    </subcellularLocation>
</comment>
<reference evidence="5" key="1">
    <citation type="submission" date="2022-01" db="EMBL/GenBank/DDBJ databases">
        <authorList>
            <person name="Wang Y."/>
        </authorList>
    </citation>
    <scope>NUCLEOTIDE SEQUENCE</scope>
    <source>
        <strain evidence="5">WB101</strain>
    </source>
</reference>
<dbReference type="RefSeq" id="WP_237854927.1">
    <property type="nucleotide sequence ID" value="NZ_JAKLWS010000017.1"/>
</dbReference>
<evidence type="ECO:0000259" key="4">
    <source>
        <dbReference type="Pfam" id="PF14905"/>
    </source>
</evidence>
<keyword evidence="3" id="KW-0998">Cell outer membrane</keyword>
<dbReference type="Pfam" id="PF13620">
    <property type="entry name" value="CarboxypepD_reg"/>
    <property type="match status" value="1"/>
</dbReference>
<evidence type="ECO:0000256" key="3">
    <source>
        <dbReference type="ARBA" id="ARBA00023237"/>
    </source>
</evidence>
<dbReference type="Gene3D" id="2.40.170.20">
    <property type="entry name" value="TonB-dependent receptor, beta-barrel domain"/>
    <property type="match status" value="1"/>
</dbReference>
<evidence type="ECO:0000313" key="5">
    <source>
        <dbReference type="EMBL" id="MCG2589567.1"/>
    </source>
</evidence>
<keyword evidence="6" id="KW-1185">Reference proteome</keyword>
<dbReference type="PANTHER" id="PTHR40980">
    <property type="entry name" value="PLUG DOMAIN-CONTAINING PROTEIN"/>
    <property type="match status" value="1"/>
</dbReference>
<keyword evidence="2" id="KW-0472">Membrane</keyword>
<dbReference type="InterPro" id="IPR008969">
    <property type="entry name" value="CarboxyPept-like_regulatory"/>
</dbReference>
<evidence type="ECO:0000313" key="6">
    <source>
        <dbReference type="Proteomes" id="UP001165366"/>
    </source>
</evidence>
<sequence length="822" mass="92391">MSHFHHILNSANKPLEFILLTILGSCFILLGLVFDAEAQVSVTGIVTDELENSVPAANVLLLNSADSTLVKGNITNETGHYEFQQIMPGSYLLSVSIIGYQPQITEPFDVNNAPVLTDTIMLYTSLEEMDEISVSAQRPFFEKKIDRLVVNVQQSITSSGNSALELLEKSPGIQVNRQSGSISMSGKAGVRVMINDKIVRLPVDAVLQMLDGMSAANIEQIELISTPPARYEAEGNAGLINIVMIERQDLGSNGTIGTNLAYNAAETLGGNLNYNYRGRKLAYFLNYSINYDRTEQNILNNRFLVQNSFTEQIREDQKREPTTNVQNARMGLEYSIGSKTTAGVLVSGYRRHWDQQALSNNFNNLGPDSTLIFDMGIRERNIWRNGMINASIDHSFNENQNLSFDFDYLHYINENPSVYQNEFIEGDRSLYQAGGIDVEKETPINIWVGRVDYTFQPSSTFSIETGVKGTLSEFVNDVSVKNNFDGSWEIDDRFTSDANLSENIGAAYLSGSWKPSEQLQMNAGLRYEYTDSYLSSTDEKGLIDREYGKFFPTVFISKDLSDDNRIGFSYNRRITRPTFNDMAPFVFFMSPRTFLSGTPSLQPAISDGVTMDLQLRSLLISLQYTHTKDEIGAFQPEVNSESNELTYTAKNLDYLRTYAATLSYQVFPTSWWQVQSNLSGRYQLFQTAHLQNNISDEIFGLNINITNTITLPKEFAFEVSGYYNSKSVWGIMQFRPQGSLNIGVQKKVGDGRGTLRLSANDILYTDVWKVDSDVPSANLDSSMRLDWHRQQISLTFSWNFGNNSLRAVNVDSGSEEEQNRVN</sequence>
<dbReference type="Pfam" id="PF14905">
    <property type="entry name" value="OMP_b-brl_3"/>
    <property type="match status" value="1"/>
</dbReference>
<name>A0ABS9KFK2_9BACT</name>
<dbReference type="Gene3D" id="2.60.40.1120">
    <property type="entry name" value="Carboxypeptidase-like, regulatory domain"/>
    <property type="match status" value="1"/>
</dbReference>
<dbReference type="InterPro" id="IPR041700">
    <property type="entry name" value="OMP_b-brl_3"/>
</dbReference>
<comment type="caution">
    <text evidence="5">The sequence shown here is derived from an EMBL/GenBank/DDBJ whole genome shotgun (WGS) entry which is preliminary data.</text>
</comment>
<dbReference type="PANTHER" id="PTHR40980:SF4">
    <property type="entry name" value="TONB-DEPENDENT RECEPTOR-LIKE BETA-BARREL DOMAIN-CONTAINING PROTEIN"/>
    <property type="match status" value="1"/>
</dbReference>
<dbReference type="InterPro" id="IPR036942">
    <property type="entry name" value="Beta-barrel_TonB_sf"/>
</dbReference>
<dbReference type="EMBL" id="JAKLWS010000017">
    <property type="protein sequence ID" value="MCG2589567.1"/>
    <property type="molecule type" value="Genomic_DNA"/>
</dbReference>
<accession>A0ABS9KFK2</accession>
<dbReference type="Proteomes" id="UP001165366">
    <property type="component" value="Unassembled WGS sequence"/>
</dbReference>
<dbReference type="SUPFAM" id="SSF49464">
    <property type="entry name" value="Carboxypeptidase regulatory domain-like"/>
    <property type="match status" value="1"/>
</dbReference>
<reference evidence="5" key="2">
    <citation type="submission" date="2024-05" db="EMBL/GenBank/DDBJ databases">
        <title>Rhodohalobacter halophilus gen. nov., sp. nov., a moderately halophilic member of the family Balneolaceae.</title>
        <authorList>
            <person name="Xia J."/>
        </authorList>
    </citation>
    <scope>NUCLEOTIDE SEQUENCE</scope>
    <source>
        <strain evidence="5">WB101</strain>
    </source>
</reference>
<proteinExistence type="predicted"/>
<dbReference type="SUPFAM" id="SSF56935">
    <property type="entry name" value="Porins"/>
    <property type="match status" value="1"/>
</dbReference>
<evidence type="ECO:0000256" key="1">
    <source>
        <dbReference type="ARBA" id="ARBA00004442"/>
    </source>
</evidence>
<protein>
    <submittedName>
        <fullName evidence="5">TonB-dependent receptor family protein</fullName>
    </submittedName>
</protein>
<feature type="domain" description="Outer membrane protein beta-barrel" evidence="4">
    <location>
        <begin position="394"/>
        <end position="798"/>
    </location>
</feature>
<organism evidence="5 6">
    <name type="scientific">Rhodohalobacter sulfatireducens</name>
    <dbReference type="NCBI Taxonomy" id="2911366"/>
    <lineage>
        <taxon>Bacteria</taxon>
        <taxon>Pseudomonadati</taxon>
        <taxon>Balneolota</taxon>
        <taxon>Balneolia</taxon>
        <taxon>Balneolales</taxon>
        <taxon>Balneolaceae</taxon>
        <taxon>Rhodohalobacter</taxon>
    </lineage>
</organism>
<keyword evidence="5" id="KW-0675">Receptor</keyword>